<evidence type="ECO:0000313" key="2">
    <source>
        <dbReference type="EMBL" id="QBX57051.1"/>
    </source>
</evidence>
<gene>
    <name evidence="2" type="ORF">EXE58_17500</name>
</gene>
<dbReference type="InterPro" id="IPR036434">
    <property type="entry name" value="Beta_cellobiohydrolase_sf"/>
</dbReference>
<dbReference type="GO" id="GO:0030245">
    <property type="term" value="P:cellulose catabolic process"/>
    <property type="evidence" value="ECO:0007669"/>
    <property type="project" value="UniProtKB-KW"/>
</dbReference>
<dbReference type="EMBL" id="CP038436">
    <property type="protein sequence ID" value="QBX57051.1"/>
    <property type="molecule type" value="Genomic_DNA"/>
</dbReference>
<evidence type="ECO:0000313" key="3">
    <source>
        <dbReference type="Proteomes" id="UP000294853"/>
    </source>
</evidence>
<dbReference type="Gene3D" id="3.20.20.40">
    <property type="entry name" value="1, 4-beta cellobiohydrolase"/>
    <property type="match status" value="1"/>
</dbReference>
<dbReference type="AlphaFoldDB" id="A0A4P7ILN1"/>
<name>A0A4P7ILN1_9ACTN</name>
<keyword evidence="1" id="KW-0326">Glycosidase</keyword>
<dbReference type="Proteomes" id="UP000294853">
    <property type="component" value="Chromosome"/>
</dbReference>
<dbReference type="RefSeq" id="WP_135269036.1">
    <property type="nucleotide sequence ID" value="NZ_CP038436.1"/>
</dbReference>
<dbReference type="PANTHER" id="PTHR34876">
    <property type="match status" value="1"/>
</dbReference>
<sequence>MLSLPRVLACLAVLASGLATTAAPAAVPAEAPVKSARATTVPVWQAAQAPHEENPSNPLANRLWGVYHGPQDQLYYPYEAADPATQAALNTIRLRPRTKWFANHVPDSQIQSKTISYIANSQAGNPEALSQIAVFRMKPWENEACERPPTRAEQASYKTWIRNLASGIGSAPTLIVMQPDGPFLWCTPKPKVSAKLIRFATRTLSNLPATSVYIDAGAADWCKPHTKPTAARCIRNLKRTGVAYARGFAMDSTHYTGPEENILLGSQMVDLLRKQGYGSKHFIIDTAKSGQPTEWTDMIPAAKGEERDNARTCTTPTMTRCVTLGIPPTARPGDPEWGLSEEARRLAAENVDGFVWFGRPWLYYQADPFVMQRALDMVSTTPWPEP</sequence>
<feature type="signal peptide" evidence="1">
    <location>
        <begin position="1"/>
        <end position="25"/>
    </location>
</feature>
<keyword evidence="1" id="KW-0136">Cellulose degradation</keyword>
<keyword evidence="1" id="KW-0732">Signal</keyword>
<organism evidence="2 3">
    <name type="scientific">Nocardioides seonyuensis</name>
    <dbReference type="NCBI Taxonomy" id="2518371"/>
    <lineage>
        <taxon>Bacteria</taxon>
        <taxon>Bacillati</taxon>
        <taxon>Actinomycetota</taxon>
        <taxon>Actinomycetes</taxon>
        <taxon>Propionibacteriales</taxon>
        <taxon>Nocardioidaceae</taxon>
        <taxon>Nocardioides</taxon>
    </lineage>
</organism>
<dbReference type="SUPFAM" id="SSF51989">
    <property type="entry name" value="Glycosyl hydrolases family 6, cellulases"/>
    <property type="match status" value="1"/>
</dbReference>
<dbReference type="Pfam" id="PF01341">
    <property type="entry name" value="Glyco_hydro_6"/>
    <property type="match status" value="1"/>
</dbReference>
<reference evidence="2 3" key="1">
    <citation type="submission" date="2019-03" db="EMBL/GenBank/DDBJ databases">
        <title>Three New Species of Nocardioides, Nocardioides euryhalodurans sp. nov., Nocardioides seonyuensis sp. nov. and Nocardioides eburneoflavus sp. nov. Iolated from Soil.</title>
        <authorList>
            <person name="Roh S.G."/>
            <person name="Lee C."/>
            <person name="Kim M.-K."/>
            <person name="Kim S.B."/>
        </authorList>
    </citation>
    <scope>NUCLEOTIDE SEQUENCE [LARGE SCALE GENOMIC DNA]</scope>
    <source>
        <strain evidence="2 3">MMS17-SY207-3</strain>
    </source>
</reference>
<comment type="similarity">
    <text evidence="1">Belongs to the glycosyl hydrolase family 6.</text>
</comment>
<protein>
    <recommendedName>
        <fullName evidence="1">Glucanase</fullName>
        <ecNumber evidence="1">3.2.1.-</ecNumber>
    </recommendedName>
</protein>
<dbReference type="PRINTS" id="PR00733">
    <property type="entry name" value="GLHYDRLASE6"/>
</dbReference>
<dbReference type="KEGG" id="nsn:EXE58_17500"/>
<keyword evidence="3" id="KW-1185">Reference proteome</keyword>
<dbReference type="InterPro" id="IPR016288">
    <property type="entry name" value="Beta_cellobiohydrolase"/>
</dbReference>
<dbReference type="GO" id="GO:0004553">
    <property type="term" value="F:hydrolase activity, hydrolyzing O-glycosyl compounds"/>
    <property type="evidence" value="ECO:0007669"/>
    <property type="project" value="InterPro"/>
</dbReference>
<dbReference type="OrthoDB" id="309899at2"/>
<keyword evidence="1" id="KW-0378">Hydrolase</keyword>
<dbReference type="EC" id="3.2.1.-" evidence="1"/>
<feature type="chain" id="PRO_5021036152" description="Glucanase" evidence="1">
    <location>
        <begin position="26"/>
        <end position="386"/>
    </location>
</feature>
<keyword evidence="1" id="KW-0119">Carbohydrate metabolism</keyword>
<dbReference type="PANTHER" id="PTHR34876:SF4">
    <property type="entry name" value="1,4-BETA-D-GLUCAN CELLOBIOHYDROLASE C-RELATED"/>
    <property type="match status" value="1"/>
</dbReference>
<proteinExistence type="inferred from homology"/>
<accession>A0A4P7ILN1</accession>
<keyword evidence="1" id="KW-0624">Polysaccharide degradation</keyword>
<evidence type="ECO:0000256" key="1">
    <source>
        <dbReference type="RuleBase" id="RU361186"/>
    </source>
</evidence>